<sequence>MYQRREEKSSDKMLGEAVMARLKQDAAINNSALMMMLHSTFAVEIDLLRQVALKRAMVEVSY</sequence>
<protein>
    <submittedName>
        <fullName evidence="1">Uncharacterized protein</fullName>
    </submittedName>
</protein>
<evidence type="ECO:0000313" key="2">
    <source>
        <dbReference type="Proteomes" id="UP001058553"/>
    </source>
</evidence>
<dbReference type="Proteomes" id="UP001058553">
    <property type="component" value="Chromosome"/>
</dbReference>
<organism evidence="1 2">
    <name type="scientific">Erwinia pyrifoliae</name>
    <dbReference type="NCBI Taxonomy" id="79967"/>
    <lineage>
        <taxon>Bacteria</taxon>
        <taxon>Pseudomonadati</taxon>
        <taxon>Pseudomonadota</taxon>
        <taxon>Gammaproteobacteria</taxon>
        <taxon>Enterobacterales</taxon>
        <taxon>Erwiniaceae</taxon>
        <taxon>Erwinia</taxon>
    </lineage>
</organism>
<dbReference type="EMBL" id="CP103445">
    <property type="protein sequence ID" value="UWS31911.1"/>
    <property type="molecule type" value="Genomic_DNA"/>
</dbReference>
<evidence type="ECO:0000313" key="1">
    <source>
        <dbReference type="EMBL" id="UWS31911.1"/>
    </source>
</evidence>
<keyword evidence="2" id="KW-1185">Reference proteome</keyword>
<proteinExistence type="predicted"/>
<gene>
    <name evidence="1" type="ORF">NYP84_09465</name>
</gene>
<reference evidence="1" key="1">
    <citation type="submission" date="2022-07" db="EMBL/GenBank/DDBJ databases">
        <title>Genetic diversity of Erwinia pyrifoliae.</title>
        <authorList>
            <person name="Park D.S."/>
            <person name="Ham H."/>
        </authorList>
    </citation>
    <scope>NUCLEOTIDE SEQUENCE</scope>
    <source>
        <strain evidence="1">CP201486</strain>
    </source>
</reference>
<name>A0ABY5X3J0_ERWPY</name>
<dbReference type="GeneID" id="92236837"/>
<accession>A0ABY5X3J0</accession>
<dbReference type="RefSeq" id="WP_012668306.1">
    <property type="nucleotide sequence ID" value="NZ_CP023567.1"/>
</dbReference>